<comment type="caution">
    <text evidence="14">The sequence shown here is derived from an EMBL/GenBank/DDBJ whole genome shotgun (WGS) entry which is preliminary data.</text>
</comment>
<feature type="transmembrane region" description="Helical" evidence="12">
    <location>
        <begin position="125"/>
        <end position="146"/>
    </location>
</feature>
<evidence type="ECO:0000256" key="9">
    <source>
        <dbReference type="ARBA" id="ARBA00022989"/>
    </source>
</evidence>
<keyword evidence="7" id="KW-0067">ATP-binding</keyword>
<evidence type="ECO:0000256" key="4">
    <source>
        <dbReference type="ARBA" id="ARBA00022692"/>
    </source>
</evidence>
<evidence type="ECO:0000256" key="2">
    <source>
        <dbReference type="ARBA" id="ARBA00004141"/>
    </source>
</evidence>
<dbReference type="GO" id="GO:0004016">
    <property type="term" value="F:adenylate cyclase activity"/>
    <property type="evidence" value="ECO:0007669"/>
    <property type="project" value="UniProtKB-EC"/>
</dbReference>
<dbReference type="SUPFAM" id="SSF55073">
    <property type="entry name" value="Nucleotide cyclase"/>
    <property type="match status" value="2"/>
</dbReference>
<organism evidence="14 15">
    <name type="scientific">Calicophoron daubneyi</name>
    <name type="common">Rumen fluke</name>
    <name type="synonym">Paramphistomum daubneyi</name>
    <dbReference type="NCBI Taxonomy" id="300641"/>
    <lineage>
        <taxon>Eukaryota</taxon>
        <taxon>Metazoa</taxon>
        <taxon>Spiralia</taxon>
        <taxon>Lophotrochozoa</taxon>
        <taxon>Platyhelminthes</taxon>
        <taxon>Trematoda</taxon>
        <taxon>Digenea</taxon>
        <taxon>Plagiorchiida</taxon>
        <taxon>Pronocephalata</taxon>
        <taxon>Paramphistomoidea</taxon>
        <taxon>Paramphistomidae</taxon>
        <taxon>Calicophoron</taxon>
    </lineage>
</organism>
<feature type="transmembrane region" description="Helical" evidence="12">
    <location>
        <begin position="69"/>
        <end position="87"/>
    </location>
</feature>
<keyword evidence="4 12" id="KW-0812">Transmembrane</keyword>
<dbReference type="AlphaFoldDB" id="A0AAV2TLU2"/>
<dbReference type="Pfam" id="PF00211">
    <property type="entry name" value="Guanylate_cyc"/>
    <property type="match status" value="2"/>
</dbReference>
<evidence type="ECO:0000256" key="12">
    <source>
        <dbReference type="SAM" id="Phobius"/>
    </source>
</evidence>
<keyword evidence="11" id="KW-0456">Lyase</keyword>
<dbReference type="PANTHER" id="PTHR45627:SF12">
    <property type="entry name" value="ADENYLATE CYCLASE TYPE 2"/>
    <property type="match status" value="1"/>
</dbReference>
<dbReference type="Gene3D" id="3.30.70.1230">
    <property type="entry name" value="Nucleotide cyclase"/>
    <property type="match status" value="2"/>
</dbReference>
<dbReference type="GO" id="GO:0005886">
    <property type="term" value="C:plasma membrane"/>
    <property type="evidence" value="ECO:0007669"/>
    <property type="project" value="TreeGrafter"/>
</dbReference>
<dbReference type="EMBL" id="CAXLJL010000489">
    <property type="protein sequence ID" value="CAL5138230.1"/>
    <property type="molecule type" value="Genomic_DNA"/>
</dbReference>
<evidence type="ECO:0000313" key="14">
    <source>
        <dbReference type="EMBL" id="CAL5138230.1"/>
    </source>
</evidence>
<gene>
    <name evidence="14" type="ORF">CDAUBV1_LOCUS12836</name>
</gene>
<proteinExistence type="predicted"/>
<dbReference type="InterPro" id="IPR001054">
    <property type="entry name" value="A/G_cyclase"/>
</dbReference>
<reference evidence="14" key="1">
    <citation type="submission" date="2024-06" db="EMBL/GenBank/DDBJ databases">
        <authorList>
            <person name="Liu X."/>
            <person name="Lenzi L."/>
            <person name="Haldenby T S."/>
            <person name="Uol C."/>
        </authorList>
    </citation>
    <scope>NUCLEOTIDE SEQUENCE</scope>
</reference>
<dbReference type="CDD" id="cd07302">
    <property type="entry name" value="CHD"/>
    <property type="match status" value="2"/>
</dbReference>
<protein>
    <recommendedName>
        <fullName evidence="3">adenylate cyclase</fullName>
        <ecNumber evidence="3">4.6.1.1</ecNumber>
    </recommendedName>
</protein>
<evidence type="ECO:0000256" key="5">
    <source>
        <dbReference type="ARBA" id="ARBA00022723"/>
    </source>
</evidence>
<feature type="domain" description="Guanylate cyclase" evidence="13">
    <location>
        <begin position="886"/>
        <end position="1028"/>
    </location>
</feature>
<keyword evidence="5" id="KW-0479">Metal-binding</keyword>
<dbReference type="PROSITE" id="PS50125">
    <property type="entry name" value="GUANYLATE_CYCLASE_2"/>
    <property type="match status" value="2"/>
</dbReference>
<dbReference type="GO" id="GO:0009190">
    <property type="term" value="P:cyclic nucleotide biosynthetic process"/>
    <property type="evidence" value="ECO:0007669"/>
    <property type="project" value="InterPro"/>
</dbReference>
<feature type="transmembrane region" description="Helical" evidence="12">
    <location>
        <begin position="93"/>
        <end position="113"/>
    </location>
</feature>
<comment type="subcellular location">
    <subcellularLocation>
        <location evidence="2">Membrane</location>
        <topology evidence="2">Multi-pass membrane protein</topology>
    </subcellularLocation>
</comment>
<sequence>MSDSKDTELVVDLSGGGIDLAEFAELSALGKIYHYQSEIIQFVRNDFALVVSYFHQVSYRLIVARLREAIRLFILFGILGMAVLSVNAVSQDFFQLCVTTGLLIIGYTLYWITLRIKSSRPCKKIAKYLLLQTVLVYLVLPAFAGYCQHTTFRNEVLLIVGISHLLPIKPELLFTITVLFLSGYLLTVRFWISNVARLHQDSFEFDIVPLVMSLLVSIYDMVIVRMYTVVRQRLTYLYLCHHVHSWENYEKQRKIQRRILKHVIPKKLVKQDKLCEHLSEPDLSPIQQVTLARDVSILCADLDGLHSLMAGKTMAEKVDILNRIFTLFDQSCELTECEKLVDLGSSYFAISGCPTENPLHAQCCVEMGLQICHAFKRLSREWKKSLRVRVGVTSGSVVYAIVGTTKPRFDIFSFDIMIAHQLQQTGLFGRVHVSQKVYQQCNHVYRFASGDDVDVLVGNETITVETYFVDPRSINLNLMHAKQADTSKLTQKALDFLRSLADISTETKIDTSGVSEVRRQSKQVIGSQVRKFWANAGTTDNVEVLGNIIQQYGRIKFLFQYLLTDILAAPRRFRQQYESPNVDPRFIIFRDSEVEWHFRNRRRDNTARGLLDCDDWTLCIDLCVVFIHNMLIYASFILFIHRHAKPEDRIFELTVWAGVVTHVVLFGFLVWVSLSPNNHSKESFLRAVREELKSPTVGELIVLGITVAPSVHLLAALCVLRLHALHDSISQNLVWSFQTPLLLTHVMPTYSRFGYRVIGAIVTVVAIIACDHLVFSGDCSKTENLWTDDICEYRRYLTCRWMEAMILILSIWACVRERDLLFRLLFYQRRRANCQSEMTKLTGERTKLLLRNIVPRQVCEHASFLADITKKPVGLPDFWVETVNAGIAFIRLSNFYSDHFQKDAKLALVSVRFLNKFICAIDQLIVDSPLEGIEKIKSSSDGYLLASGLWIELSSEFDTQSHLVALMEFCFLVLNLLTQFNDENFGNQIGFKLSIGYHSGPILGGIAGLSRLAFDVWGETVSVAKLLVSSNILNEIEVMDQTVQLLKNRYEFVQNGEVTTKLGETVPVYGCKAKLYARNIHDVKERETTSTASPVLRSSLLRSSACDADRGLWTDRVIDCLLAFTLNFTTQRMTDEYSGLEDD</sequence>
<comment type="catalytic activity">
    <reaction evidence="1">
        <text>ATP = 3',5'-cyclic AMP + diphosphate</text>
        <dbReference type="Rhea" id="RHEA:15389"/>
        <dbReference type="ChEBI" id="CHEBI:30616"/>
        <dbReference type="ChEBI" id="CHEBI:33019"/>
        <dbReference type="ChEBI" id="CHEBI:58165"/>
        <dbReference type="EC" id="4.6.1.1"/>
    </reaction>
</comment>
<keyword evidence="9 12" id="KW-1133">Transmembrane helix</keyword>
<dbReference type="PANTHER" id="PTHR45627">
    <property type="entry name" value="ADENYLATE CYCLASE TYPE 1"/>
    <property type="match status" value="1"/>
</dbReference>
<feature type="transmembrane region" description="Helical" evidence="12">
    <location>
        <begin position="653"/>
        <end position="674"/>
    </location>
</feature>
<feature type="transmembrane region" description="Helical" evidence="12">
    <location>
        <begin position="700"/>
        <end position="720"/>
    </location>
</feature>
<feature type="transmembrane region" description="Helical" evidence="12">
    <location>
        <begin position="753"/>
        <end position="775"/>
    </location>
</feature>
<dbReference type="SMART" id="SM00044">
    <property type="entry name" value="CYCc"/>
    <property type="match status" value="2"/>
</dbReference>
<keyword evidence="6" id="KW-0547">Nucleotide-binding</keyword>
<dbReference type="GO" id="GO:0035556">
    <property type="term" value="P:intracellular signal transduction"/>
    <property type="evidence" value="ECO:0007669"/>
    <property type="project" value="InterPro"/>
</dbReference>
<keyword evidence="10 12" id="KW-0472">Membrane</keyword>
<evidence type="ECO:0000256" key="1">
    <source>
        <dbReference type="ARBA" id="ARBA00001593"/>
    </source>
</evidence>
<evidence type="ECO:0000256" key="7">
    <source>
        <dbReference type="ARBA" id="ARBA00022840"/>
    </source>
</evidence>
<feature type="transmembrane region" description="Helical" evidence="12">
    <location>
        <begin position="172"/>
        <end position="192"/>
    </location>
</feature>
<feature type="transmembrane region" description="Helical" evidence="12">
    <location>
        <begin position="204"/>
        <end position="227"/>
    </location>
</feature>
<keyword evidence="8" id="KW-0460">Magnesium</keyword>
<name>A0AAV2TLU2_CALDB</name>
<dbReference type="Proteomes" id="UP001497525">
    <property type="component" value="Unassembled WGS sequence"/>
</dbReference>
<evidence type="ECO:0000259" key="13">
    <source>
        <dbReference type="PROSITE" id="PS50125"/>
    </source>
</evidence>
<evidence type="ECO:0000256" key="6">
    <source>
        <dbReference type="ARBA" id="ARBA00022741"/>
    </source>
</evidence>
<dbReference type="GO" id="GO:0005524">
    <property type="term" value="F:ATP binding"/>
    <property type="evidence" value="ECO:0007669"/>
    <property type="project" value="UniProtKB-KW"/>
</dbReference>
<feature type="domain" description="Guanylate cyclase" evidence="13">
    <location>
        <begin position="296"/>
        <end position="423"/>
    </location>
</feature>
<dbReference type="EC" id="4.6.1.1" evidence="3"/>
<evidence type="ECO:0000256" key="11">
    <source>
        <dbReference type="ARBA" id="ARBA00023239"/>
    </source>
</evidence>
<evidence type="ECO:0000313" key="15">
    <source>
        <dbReference type="Proteomes" id="UP001497525"/>
    </source>
</evidence>
<evidence type="ECO:0000256" key="8">
    <source>
        <dbReference type="ARBA" id="ARBA00022842"/>
    </source>
</evidence>
<dbReference type="InterPro" id="IPR029787">
    <property type="entry name" value="Nucleotide_cyclase"/>
</dbReference>
<accession>A0AAV2TLU2</accession>
<evidence type="ECO:0000256" key="10">
    <source>
        <dbReference type="ARBA" id="ARBA00023136"/>
    </source>
</evidence>
<dbReference type="GO" id="GO:0046872">
    <property type="term" value="F:metal ion binding"/>
    <property type="evidence" value="ECO:0007669"/>
    <property type="project" value="UniProtKB-KW"/>
</dbReference>
<feature type="transmembrane region" description="Helical" evidence="12">
    <location>
        <begin position="624"/>
        <end position="641"/>
    </location>
</feature>
<dbReference type="GO" id="GO:0007189">
    <property type="term" value="P:adenylate cyclase-activating G protein-coupled receptor signaling pathway"/>
    <property type="evidence" value="ECO:0007669"/>
    <property type="project" value="TreeGrafter"/>
</dbReference>
<evidence type="ECO:0000256" key="3">
    <source>
        <dbReference type="ARBA" id="ARBA00012201"/>
    </source>
</evidence>